<dbReference type="RefSeq" id="WP_187304243.1">
    <property type="nucleotide sequence ID" value="NZ_JACRYT010000026.1"/>
</dbReference>
<comment type="cofactor">
    <cofactor evidence="1">
        <name>[4Fe-4S] cluster</name>
        <dbReference type="ChEBI" id="CHEBI:49883"/>
    </cofactor>
</comment>
<protein>
    <submittedName>
        <fullName evidence="7">2-hydroxyglutaryl-CoA dehydratase</fullName>
    </submittedName>
</protein>
<evidence type="ECO:0000259" key="6">
    <source>
        <dbReference type="Pfam" id="PF01869"/>
    </source>
</evidence>
<evidence type="ECO:0000256" key="4">
    <source>
        <dbReference type="ARBA" id="ARBA00023004"/>
    </source>
</evidence>
<dbReference type="Proteomes" id="UP000602647">
    <property type="component" value="Unassembled WGS sequence"/>
</dbReference>
<feature type="domain" description="ATPase BadF/BadG/BcrA/BcrD type" evidence="6">
    <location>
        <begin position="3"/>
        <end position="251"/>
    </location>
</feature>
<proteinExistence type="predicted"/>
<dbReference type="AlphaFoldDB" id="A0A923SRX2"/>
<dbReference type="GO" id="GO:0051536">
    <property type="term" value="F:iron-sulfur cluster binding"/>
    <property type="evidence" value="ECO:0007669"/>
    <property type="project" value="UniProtKB-KW"/>
</dbReference>
<dbReference type="Gene3D" id="3.30.420.40">
    <property type="match status" value="2"/>
</dbReference>
<dbReference type="SUPFAM" id="SSF53067">
    <property type="entry name" value="Actin-like ATPase domain"/>
    <property type="match status" value="1"/>
</dbReference>
<dbReference type="InterPro" id="IPR002731">
    <property type="entry name" value="ATPase_BadF"/>
</dbReference>
<evidence type="ECO:0000313" key="7">
    <source>
        <dbReference type="EMBL" id="MBC6681147.1"/>
    </source>
</evidence>
<reference evidence="7" key="1">
    <citation type="submission" date="2020-08" db="EMBL/GenBank/DDBJ databases">
        <title>Genome public.</title>
        <authorList>
            <person name="Liu C."/>
            <person name="Sun Q."/>
        </authorList>
    </citation>
    <scope>NUCLEOTIDE SEQUENCE</scope>
    <source>
        <strain evidence="7">BX12</strain>
    </source>
</reference>
<dbReference type="GO" id="GO:0046872">
    <property type="term" value="F:metal ion binding"/>
    <property type="evidence" value="ECO:0007669"/>
    <property type="project" value="UniProtKB-KW"/>
</dbReference>
<evidence type="ECO:0000256" key="5">
    <source>
        <dbReference type="ARBA" id="ARBA00023014"/>
    </source>
</evidence>
<dbReference type="PANTHER" id="PTHR32329:SF2">
    <property type="entry name" value="BIFUNCTIONAL PROTEIN [INCLUDES 2-HYDROXYACYL-COA DEHYDRATASE (N-TER) AND ITS ACTIVATOR DOMAIN (C_TERM)"/>
    <property type="match status" value="1"/>
</dbReference>
<comment type="subunit">
    <text evidence="2">Homodimer.</text>
</comment>
<dbReference type="PANTHER" id="PTHR32329">
    <property type="entry name" value="BIFUNCTIONAL PROTEIN [INCLUDES 2-HYDROXYACYL-COA DEHYDRATASE (N-TER) AND ITS ACTIVATOR DOMAIN (C_TERM)-RELATED"/>
    <property type="match status" value="1"/>
</dbReference>
<evidence type="ECO:0000256" key="3">
    <source>
        <dbReference type="ARBA" id="ARBA00022723"/>
    </source>
</evidence>
<comment type="caution">
    <text evidence="7">The sequence shown here is derived from an EMBL/GenBank/DDBJ whole genome shotgun (WGS) entry which is preliminary data.</text>
</comment>
<accession>A0A923SRX2</accession>
<dbReference type="Pfam" id="PF01869">
    <property type="entry name" value="BcrAD_BadFG"/>
    <property type="match status" value="1"/>
</dbReference>
<dbReference type="NCBIfam" id="TIGR00241">
    <property type="entry name" value="CoA_E_activ"/>
    <property type="match status" value="1"/>
</dbReference>
<dbReference type="InterPro" id="IPR008275">
    <property type="entry name" value="CoA_E_activase_dom"/>
</dbReference>
<dbReference type="FunFam" id="3.30.420.40:FF:000217">
    <property type="entry name" value="2-hydroxyisocaproyl-CoA dehydratase activator"/>
    <property type="match status" value="1"/>
</dbReference>
<evidence type="ECO:0000313" key="8">
    <source>
        <dbReference type="Proteomes" id="UP000602647"/>
    </source>
</evidence>
<keyword evidence="3" id="KW-0479">Metal-binding</keyword>
<dbReference type="InterPro" id="IPR043129">
    <property type="entry name" value="ATPase_NBD"/>
</dbReference>
<organism evidence="7 8">
    <name type="scientific">Zhenpiania hominis</name>
    <dbReference type="NCBI Taxonomy" id="2763644"/>
    <lineage>
        <taxon>Bacteria</taxon>
        <taxon>Bacillati</taxon>
        <taxon>Bacillota</taxon>
        <taxon>Clostridia</taxon>
        <taxon>Peptostreptococcales</taxon>
        <taxon>Anaerovoracaceae</taxon>
        <taxon>Zhenpiania</taxon>
    </lineage>
</organism>
<gene>
    <name evidence="7" type="ORF">H9L42_15095</name>
</gene>
<evidence type="ECO:0000256" key="2">
    <source>
        <dbReference type="ARBA" id="ARBA00011738"/>
    </source>
</evidence>
<sequence length="260" mass="27627">MYLGIDIGSSSSKAVVIDEQKTIAAVSVLNLGTGSNACDQVFEDALRQAGIEREDLKYVVATGYGRIHFHSADKQITEITCHAKGAVFLAEDVRTIIDIGGQDAKVIKIGPGGQVVNFVMNEKCAAGTGRFLEVMARVLGCGIDELSDLAQQSTKEVPISSMCTVFAESEVISRLSEGEKREDVARGAHRAIAKRVVGMVGRVGFEPKVLMTGGVALNQDMVRTLSDEMETEIEVAPCSQAVGAVGAAVLAWEISHKKDG</sequence>
<dbReference type="CDD" id="cd24036">
    <property type="entry name" value="ASKHA_NBD_BcrAD_BadFG_HgdC_HadI"/>
    <property type="match status" value="1"/>
</dbReference>
<evidence type="ECO:0000256" key="1">
    <source>
        <dbReference type="ARBA" id="ARBA00001966"/>
    </source>
</evidence>
<keyword evidence="5" id="KW-0411">Iron-sulfur</keyword>
<keyword evidence="8" id="KW-1185">Reference proteome</keyword>
<name>A0A923SRX2_9FIRM</name>
<dbReference type="InterPro" id="IPR051805">
    <property type="entry name" value="Dehydratase_Activator_Redct"/>
</dbReference>
<dbReference type="EMBL" id="JACRYT010000026">
    <property type="protein sequence ID" value="MBC6681147.1"/>
    <property type="molecule type" value="Genomic_DNA"/>
</dbReference>
<keyword evidence="4" id="KW-0408">Iron</keyword>